<dbReference type="PROSITE" id="PS51900">
    <property type="entry name" value="CB"/>
    <property type="match status" value="1"/>
</dbReference>
<dbReference type="InterPro" id="IPR011010">
    <property type="entry name" value="DNA_brk_join_enz"/>
</dbReference>
<dbReference type="InterPro" id="IPR010998">
    <property type="entry name" value="Integrase_recombinase_N"/>
</dbReference>
<dbReference type="InterPro" id="IPR013762">
    <property type="entry name" value="Integrase-like_cat_sf"/>
</dbReference>
<comment type="function">
    <text evidence="1">Site-specific tyrosine recombinase, which acts by catalyzing the cutting and rejoining of the recombining DNA molecules.</text>
</comment>
<comment type="caution">
    <text evidence="9">The sequence shown here is derived from an EMBL/GenBank/DDBJ whole genome shotgun (WGS) entry which is preliminary data.</text>
</comment>
<evidence type="ECO:0000256" key="4">
    <source>
        <dbReference type="ARBA" id="ARBA00023125"/>
    </source>
</evidence>
<dbReference type="GO" id="GO:0015074">
    <property type="term" value="P:DNA integration"/>
    <property type="evidence" value="ECO:0007669"/>
    <property type="project" value="UniProtKB-KW"/>
</dbReference>
<evidence type="ECO:0000256" key="6">
    <source>
        <dbReference type="PROSITE-ProRule" id="PRU01248"/>
    </source>
</evidence>
<dbReference type="AlphaFoldDB" id="A0A1Q8R1S1"/>
<dbReference type="Gene3D" id="1.10.443.10">
    <property type="entry name" value="Intergrase catalytic core"/>
    <property type="match status" value="1"/>
</dbReference>
<dbReference type="InterPro" id="IPR002104">
    <property type="entry name" value="Integrase_catalytic"/>
</dbReference>
<dbReference type="PANTHER" id="PTHR30349">
    <property type="entry name" value="PHAGE INTEGRASE-RELATED"/>
    <property type="match status" value="1"/>
</dbReference>
<keyword evidence="4 6" id="KW-0238">DNA-binding</keyword>
<protein>
    <submittedName>
        <fullName evidence="9">Integrase/recombinase</fullName>
    </submittedName>
</protein>
<keyword evidence="5" id="KW-0233">DNA recombination</keyword>
<dbReference type="PANTHER" id="PTHR30349:SF41">
    <property type="entry name" value="INTEGRASE_RECOMBINASE PROTEIN MJ0367-RELATED"/>
    <property type="match status" value="1"/>
</dbReference>
<dbReference type="GO" id="GO:0006310">
    <property type="term" value="P:DNA recombination"/>
    <property type="evidence" value="ECO:0007669"/>
    <property type="project" value="UniProtKB-KW"/>
</dbReference>
<accession>A0A1Q8R1S1</accession>
<evidence type="ECO:0000256" key="3">
    <source>
        <dbReference type="ARBA" id="ARBA00022908"/>
    </source>
</evidence>
<evidence type="ECO:0000256" key="1">
    <source>
        <dbReference type="ARBA" id="ARBA00003283"/>
    </source>
</evidence>
<keyword evidence="3" id="KW-0229">DNA integration</keyword>
<evidence type="ECO:0000259" key="7">
    <source>
        <dbReference type="PROSITE" id="PS51898"/>
    </source>
</evidence>
<dbReference type="InterPro" id="IPR044068">
    <property type="entry name" value="CB"/>
</dbReference>
<dbReference type="GO" id="GO:0003677">
    <property type="term" value="F:DNA binding"/>
    <property type="evidence" value="ECO:0007669"/>
    <property type="project" value="UniProtKB-UniRule"/>
</dbReference>
<dbReference type="OrthoDB" id="9771888at2"/>
<evidence type="ECO:0000256" key="2">
    <source>
        <dbReference type="ARBA" id="ARBA00008857"/>
    </source>
</evidence>
<dbReference type="Gene3D" id="1.10.150.130">
    <property type="match status" value="1"/>
</dbReference>
<comment type="similarity">
    <text evidence="2">Belongs to the 'phage' integrase family.</text>
</comment>
<reference evidence="9 10" key="1">
    <citation type="submission" date="2016-09" db="EMBL/GenBank/DDBJ databases">
        <title>Complete genome of Desulfosporosinus sp. OL.</title>
        <authorList>
            <person name="Mardanov A."/>
            <person name="Beletsky A."/>
            <person name="Panova A."/>
            <person name="Karnachuk O."/>
            <person name="Ravin N."/>
        </authorList>
    </citation>
    <scope>NUCLEOTIDE SEQUENCE [LARGE SCALE GENOMIC DNA]</scope>
    <source>
        <strain evidence="9 10">OL</strain>
    </source>
</reference>
<dbReference type="STRING" id="1888891.DSOL_0802"/>
<organism evidence="9 10">
    <name type="scientific">Desulfosporosinus metallidurans</name>
    <dbReference type="NCBI Taxonomy" id="1888891"/>
    <lineage>
        <taxon>Bacteria</taxon>
        <taxon>Bacillati</taxon>
        <taxon>Bacillota</taxon>
        <taxon>Clostridia</taxon>
        <taxon>Eubacteriales</taxon>
        <taxon>Desulfitobacteriaceae</taxon>
        <taxon>Desulfosporosinus</taxon>
    </lineage>
</organism>
<name>A0A1Q8R1S1_9FIRM</name>
<dbReference type="Pfam" id="PF00589">
    <property type="entry name" value="Phage_integrase"/>
    <property type="match status" value="1"/>
</dbReference>
<keyword evidence="10" id="KW-1185">Reference proteome</keyword>
<gene>
    <name evidence="9" type="ORF">DSOL_0802</name>
</gene>
<dbReference type="Pfam" id="PF02899">
    <property type="entry name" value="Phage_int_SAM_1"/>
    <property type="match status" value="1"/>
</dbReference>
<sequence>MVSTDSKLLFELIRDFLTVYLPKQKASSPNTVKAYRDSLNLLFEYMKKEQNIPLNEMSFDRISRTSIESYLDWLESRRNCSVSTRNHRLCCIRAFYKYAGSMDMTVTAYAIEIEKIPLKKVAKSQPMKFFSEEALTAILEQPDTGTLKGTRDLFYMILMYDSGARNQEVLDLKVSDIHASLQNHHVVIRGKGNKTRIVPLMNKTVEHYTNYIRLFHNGEVTDDLLFYVVQKGKKQAMSSDNVAKFMKKYGNKARKGCSSVPEELHPHMFQTLKSDASLPWRNATGTFIRMAGSRSVRNHHDLRLCRYADEA</sequence>
<dbReference type="InterPro" id="IPR050090">
    <property type="entry name" value="Tyrosine_recombinase_XerCD"/>
</dbReference>
<feature type="domain" description="Tyr recombinase" evidence="7">
    <location>
        <begin position="125"/>
        <end position="311"/>
    </location>
</feature>
<evidence type="ECO:0000313" key="9">
    <source>
        <dbReference type="EMBL" id="OLN33555.1"/>
    </source>
</evidence>
<evidence type="ECO:0000256" key="5">
    <source>
        <dbReference type="ARBA" id="ARBA00023172"/>
    </source>
</evidence>
<proteinExistence type="inferred from homology"/>
<dbReference type="PROSITE" id="PS51898">
    <property type="entry name" value="TYR_RECOMBINASE"/>
    <property type="match status" value="1"/>
</dbReference>
<dbReference type="Proteomes" id="UP000186102">
    <property type="component" value="Unassembled WGS sequence"/>
</dbReference>
<evidence type="ECO:0000259" key="8">
    <source>
        <dbReference type="PROSITE" id="PS51900"/>
    </source>
</evidence>
<dbReference type="InterPro" id="IPR004107">
    <property type="entry name" value="Integrase_SAM-like_N"/>
</dbReference>
<evidence type="ECO:0000313" key="10">
    <source>
        <dbReference type="Proteomes" id="UP000186102"/>
    </source>
</evidence>
<dbReference type="RefSeq" id="WP_083642294.1">
    <property type="nucleotide sequence ID" value="NZ_MLBF01000003.1"/>
</dbReference>
<dbReference type="EMBL" id="MLBF01000003">
    <property type="protein sequence ID" value="OLN33555.1"/>
    <property type="molecule type" value="Genomic_DNA"/>
</dbReference>
<feature type="domain" description="Core-binding (CB)" evidence="8">
    <location>
        <begin position="7"/>
        <end position="100"/>
    </location>
</feature>
<dbReference type="SUPFAM" id="SSF56349">
    <property type="entry name" value="DNA breaking-rejoining enzymes"/>
    <property type="match status" value="1"/>
</dbReference>